<feature type="transmembrane region" description="Helical" evidence="6">
    <location>
        <begin position="212"/>
        <end position="229"/>
    </location>
</feature>
<feature type="transmembrane region" description="Helical" evidence="6">
    <location>
        <begin position="90"/>
        <end position="114"/>
    </location>
</feature>
<dbReference type="GO" id="GO:0004674">
    <property type="term" value="F:protein serine/threonine kinase activity"/>
    <property type="evidence" value="ECO:0007669"/>
    <property type="project" value="UniProtKB-KW"/>
</dbReference>
<dbReference type="SMART" id="SM00220">
    <property type="entry name" value="S_TKc"/>
    <property type="match status" value="1"/>
</dbReference>
<dbReference type="AlphaFoldDB" id="K3X2A3"/>
<dbReference type="Proteomes" id="UP000019132">
    <property type="component" value="Unassembled WGS sequence"/>
</dbReference>
<feature type="domain" description="DEP" evidence="8">
    <location>
        <begin position="674"/>
        <end position="732"/>
    </location>
</feature>
<dbReference type="InterPro" id="IPR011009">
    <property type="entry name" value="Kinase-like_dom_sf"/>
</dbReference>
<feature type="transmembrane region" description="Helical" evidence="6">
    <location>
        <begin position="40"/>
        <end position="64"/>
    </location>
</feature>
<accession>K3X2A3</accession>
<keyword evidence="1" id="KW-0418">Kinase</keyword>
<dbReference type="Pfam" id="PF00069">
    <property type="entry name" value="Pkinase"/>
    <property type="match status" value="1"/>
</dbReference>
<dbReference type="InterPro" id="IPR008271">
    <property type="entry name" value="Ser/Thr_kinase_AS"/>
</dbReference>
<dbReference type="VEuPathDB" id="FungiDB:PYU1_G011327"/>
<dbReference type="SUPFAM" id="SSF56112">
    <property type="entry name" value="Protein kinase-like (PK-like)"/>
    <property type="match status" value="1"/>
</dbReference>
<dbReference type="InterPro" id="IPR001245">
    <property type="entry name" value="Ser-Thr/Tyr_kinase_cat_dom"/>
</dbReference>
<organism evidence="9 10">
    <name type="scientific">Globisporangium ultimum (strain ATCC 200006 / CBS 805.95 / DAOM BR144)</name>
    <name type="common">Pythium ultimum</name>
    <dbReference type="NCBI Taxonomy" id="431595"/>
    <lineage>
        <taxon>Eukaryota</taxon>
        <taxon>Sar</taxon>
        <taxon>Stramenopiles</taxon>
        <taxon>Oomycota</taxon>
        <taxon>Peronosporomycetes</taxon>
        <taxon>Pythiales</taxon>
        <taxon>Pythiaceae</taxon>
        <taxon>Globisporangium</taxon>
    </lineage>
</organism>
<feature type="domain" description="Protein kinase" evidence="7">
    <location>
        <begin position="316"/>
        <end position="648"/>
    </location>
</feature>
<feature type="transmembrane region" description="Helical" evidence="6">
    <location>
        <begin position="126"/>
        <end position="142"/>
    </location>
</feature>
<evidence type="ECO:0000259" key="7">
    <source>
        <dbReference type="PROSITE" id="PS50011"/>
    </source>
</evidence>
<evidence type="ECO:0000259" key="8">
    <source>
        <dbReference type="PROSITE" id="PS50186"/>
    </source>
</evidence>
<dbReference type="SUPFAM" id="SSF46785">
    <property type="entry name" value="Winged helix' DNA-binding domain"/>
    <property type="match status" value="1"/>
</dbReference>
<reference evidence="9" key="3">
    <citation type="submission" date="2015-02" db="UniProtKB">
        <authorList>
            <consortium name="EnsemblProtists"/>
        </authorList>
    </citation>
    <scope>IDENTIFICATION</scope>
    <source>
        <strain evidence="9">DAOM BR144</strain>
    </source>
</reference>
<dbReference type="OMA" id="YALMCLL"/>
<dbReference type="GO" id="GO:0035556">
    <property type="term" value="P:intracellular signal transduction"/>
    <property type="evidence" value="ECO:0007669"/>
    <property type="project" value="InterPro"/>
</dbReference>
<keyword evidence="6" id="KW-0812">Transmembrane</keyword>
<dbReference type="Gene3D" id="1.10.510.10">
    <property type="entry name" value="Transferase(Phosphotransferase) domain 1"/>
    <property type="match status" value="1"/>
</dbReference>
<feature type="transmembrane region" description="Helical" evidence="6">
    <location>
        <begin position="154"/>
        <end position="173"/>
    </location>
</feature>
<dbReference type="Pfam" id="PF07714">
    <property type="entry name" value="PK_Tyr_Ser-Thr"/>
    <property type="match status" value="1"/>
</dbReference>
<dbReference type="STRING" id="431595.K3X2A3"/>
<protein>
    <recommendedName>
        <fullName evidence="11">Protein kinase domain-containing protein</fullName>
    </recommendedName>
</protein>
<dbReference type="EMBL" id="GL376562">
    <property type="status" value="NOT_ANNOTATED_CDS"/>
    <property type="molecule type" value="Genomic_DNA"/>
</dbReference>
<dbReference type="InterPro" id="IPR017441">
    <property type="entry name" value="Protein_kinase_ATP_BS"/>
</dbReference>
<dbReference type="Gene3D" id="3.30.200.20">
    <property type="entry name" value="Phosphorylase Kinase, domain 1"/>
    <property type="match status" value="1"/>
</dbReference>
<feature type="binding site" evidence="4">
    <location>
        <position position="344"/>
    </location>
    <ligand>
        <name>ATP</name>
        <dbReference type="ChEBI" id="CHEBI:30616"/>
    </ligand>
</feature>
<keyword evidence="1" id="KW-0723">Serine/threonine-protein kinase</keyword>
<name>K3X2A3_GLOUD</name>
<dbReference type="CDD" id="cd04371">
    <property type="entry name" value="DEP"/>
    <property type="match status" value="1"/>
</dbReference>
<dbReference type="InterPro" id="IPR036388">
    <property type="entry name" value="WH-like_DNA-bd_sf"/>
</dbReference>
<dbReference type="PANTHER" id="PTHR44329:SF289">
    <property type="entry name" value="SERINE_THREONINE-PROTEIN KINASE VIK"/>
    <property type="match status" value="1"/>
</dbReference>
<dbReference type="InterPro" id="IPR036390">
    <property type="entry name" value="WH_DNA-bd_sf"/>
</dbReference>
<dbReference type="HOGENOM" id="CLU_014648_0_0_1"/>
<dbReference type="GO" id="GO:0005524">
    <property type="term" value="F:ATP binding"/>
    <property type="evidence" value="ECO:0007669"/>
    <property type="project" value="UniProtKB-UniRule"/>
</dbReference>
<dbReference type="PANTHER" id="PTHR44329">
    <property type="entry name" value="SERINE/THREONINE-PROTEIN KINASE TNNI3K-RELATED"/>
    <property type="match status" value="1"/>
</dbReference>
<dbReference type="PROSITE" id="PS50186">
    <property type="entry name" value="DEP"/>
    <property type="match status" value="1"/>
</dbReference>
<dbReference type="PROSITE" id="PS00107">
    <property type="entry name" value="PROTEIN_KINASE_ATP"/>
    <property type="match status" value="1"/>
</dbReference>
<keyword evidence="6" id="KW-0472">Membrane</keyword>
<dbReference type="PROSITE" id="PS00108">
    <property type="entry name" value="PROTEIN_KINASE_ST"/>
    <property type="match status" value="1"/>
</dbReference>
<reference evidence="10" key="2">
    <citation type="submission" date="2010-04" db="EMBL/GenBank/DDBJ databases">
        <authorList>
            <person name="Buell R."/>
            <person name="Hamilton J."/>
            <person name="Hostetler J."/>
        </authorList>
    </citation>
    <scope>NUCLEOTIDE SEQUENCE [LARGE SCALE GENOMIC DNA]</scope>
    <source>
        <strain evidence="10">DAOM:BR144</strain>
    </source>
</reference>
<keyword evidence="10" id="KW-1185">Reference proteome</keyword>
<dbReference type="InterPro" id="IPR000719">
    <property type="entry name" value="Prot_kinase_dom"/>
</dbReference>
<reference evidence="10" key="1">
    <citation type="journal article" date="2010" name="Genome Biol.">
        <title>Genome sequence of the necrotrophic plant pathogen Pythium ultimum reveals original pathogenicity mechanisms and effector repertoire.</title>
        <authorList>
            <person name="Levesque C.A."/>
            <person name="Brouwer H."/>
            <person name="Cano L."/>
            <person name="Hamilton J.P."/>
            <person name="Holt C."/>
            <person name="Huitema E."/>
            <person name="Raffaele S."/>
            <person name="Robideau G.P."/>
            <person name="Thines M."/>
            <person name="Win J."/>
            <person name="Zerillo M.M."/>
            <person name="Beakes G.W."/>
            <person name="Boore J.L."/>
            <person name="Busam D."/>
            <person name="Dumas B."/>
            <person name="Ferriera S."/>
            <person name="Fuerstenberg S.I."/>
            <person name="Gachon C.M."/>
            <person name="Gaulin E."/>
            <person name="Govers F."/>
            <person name="Grenville-Briggs L."/>
            <person name="Horner N."/>
            <person name="Hostetler J."/>
            <person name="Jiang R.H."/>
            <person name="Johnson J."/>
            <person name="Krajaejun T."/>
            <person name="Lin H."/>
            <person name="Meijer H.J."/>
            <person name="Moore B."/>
            <person name="Morris P."/>
            <person name="Phuntmart V."/>
            <person name="Puiu D."/>
            <person name="Shetty J."/>
            <person name="Stajich J.E."/>
            <person name="Tripathy S."/>
            <person name="Wawra S."/>
            <person name="van West P."/>
            <person name="Whitty B.R."/>
            <person name="Coutinho P.M."/>
            <person name="Henrissat B."/>
            <person name="Martin F."/>
            <person name="Thomas P.D."/>
            <person name="Tyler B.M."/>
            <person name="De Vries R.P."/>
            <person name="Kamoun S."/>
            <person name="Yandell M."/>
            <person name="Tisserat N."/>
            <person name="Buell C.R."/>
        </authorList>
    </citation>
    <scope>NUCLEOTIDE SEQUENCE</scope>
    <source>
        <strain evidence="10">DAOM:BR144</strain>
    </source>
</reference>
<feature type="transmembrane region" description="Helical" evidence="6">
    <location>
        <begin position="179"/>
        <end position="200"/>
    </location>
</feature>
<dbReference type="SMART" id="SM00049">
    <property type="entry name" value="DEP"/>
    <property type="match status" value="1"/>
</dbReference>
<dbReference type="InterPro" id="IPR051681">
    <property type="entry name" value="Ser/Thr_Kinases-Pseudokinases"/>
</dbReference>
<keyword evidence="6" id="KW-1133">Transmembrane helix</keyword>
<evidence type="ECO:0000256" key="3">
    <source>
        <dbReference type="ARBA" id="ARBA00022840"/>
    </source>
</evidence>
<evidence type="ECO:0000256" key="1">
    <source>
        <dbReference type="ARBA" id="ARBA00022527"/>
    </source>
</evidence>
<dbReference type="InParanoid" id="K3X2A3"/>
<dbReference type="InterPro" id="IPR000591">
    <property type="entry name" value="DEP_dom"/>
</dbReference>
<keyword evidence="3 4" id="KW-0067">ATP-binding</keyword>
<evidence type="ECO:0000313" key="10">
    <source>
        <dbReference type="Proteomes" id="UP000019132"/>
    </source>
</evidence>
<feature type="region of interest" description="Disordered" evidence="5">
    <location>
        <begin position="754"/>
        <end position="802"/>
    </location>
</feature>
<dbReference type="PROSITE" id="PS50011">
    <property type="entry name" value="PROTEIN_KINASE_DOM"/>
    <property type="match status" value="1"/>
</dbReference>
<dbReference type="eggNOG" id="KOG0192">
    <property type="taxonomic scope" value="Eukaryota"/>
</dbReference>
<evidence type="ECO:0000256" key="4">
    <source>
        <dbReference type="PROSITE-ProRule" id="PRU10141"/>
    </source>
</evidence>
<keyword evidence="1" id="KW-0808">Transferase</keyword>
<dbReference type="Gene3D" id="1.10.10.10">
    <property type="entry name" value="Winged helix-like DNA-binding domain superfamily/Winged helix DNA-binding domain"/>
    <property type="match status" value="1"/>
</dbReference>
<evidence type="ECO:0008006" key="11">
    <source>
        <dbReference type="Google" id="ProtNLM"/>
    </source>
</evidence>
<evidence type="ECO:0000313" key="9">
    <source>
        <dbReference type="EnsemblProtists" id="PYU1_T011352"/>
    </source>
</evidence>
<evidence type="ECO:0000256" key="6">
    <source>
        <dbReference type="SAM" id="Phobius"/>
    </source>
</evidence>
<keyword evidence="2 4" id="KW-0547">Nucleotide-binding</keyword>
<evidence type="ECO:0000256" key="5">
    <source>
        <dbReference type="SAM" id="MobiDB-lite"/>
    </source>
</evidence>
<feature type="compositionally biased region" description="Polar residues" evidence="5">
    <location>
        <begin position="772"/>
        <end position="802"/>
    </location>
</feature>
<dbReference type="EnsemblProtists" id="PYU1_T011352">
    <property type="protein sequence ID" value="PYU1_T011352"/>
    <property type="gene ID" value="PYU1_G011327"/>
</dbReference>
<evidence type="ECO:0000256" key="2">
    <source>
        <dbReference type="ARBA" id="ARBA00022741"/>
    </source>
</evidence>
<proteinExistence type="predicted"/>
<sequence length="897" mass="100504">MSSTGSTNSTTATLGGPDDVAAAKTAAMQALLAYLKENFYLLQVFLLSGYGIMFALSVTLIVYLRYNRNVALRGDADAARKIILPAFEPLLWILGMTTGCYTVFFCSVLATSFYSTDISKLATECFYSGRQFVFVIVIVFMLQKSVSIPALQRTVVISFFLSTYTVPIVWYLVTYVDPVQFYWTITISRALLLGLYSYVLIKPPSRASKRSLSEFCVFAYVYYTFLFLYNEMFHSQHNDLGFNLTYVNLIWGSMCPLVIWRVLKADTEYWRGMGQRAVALQSIFRQKHHINEHISSQGLHVLIEMHRKYIIDFAYLELQERIGVGASAIVFRGILHSETPVAVKVYTPSDFTEDTVAEFSHEAALCGALHHPNIVRFYGMCVFPPTICLVSELCQGSLDDVTIAIASREQNPERQQFLINLGYMIDAARAVAYIHSFSPAFLHRDIKPANFLVDGDSNVKLTDFGESRSIPRAHIEKNAMNITKQPATRPEFVAGVASKLQRIESTGFLELSSIIAPSPSTAIVIETPKSERSEQVPEMTVKGTVDYMAPEVIQGRAGLANYGEAADVYSLAITMWDILHPGTEKYPLAGGNQFKILELVLEGVRPSLEAHLHASFREVIEGAWNTDPRMRPSAHNIVHILESIHEEVAAVLALQVYDELGHHDQSQKRRTHGENIFSGQQIVTHLEAQGLVNSHSEAIRVGHALMDTGLLHHVKHCQPFEGESDVHYFFDEEAIRFCHPIAFLEPISQEVIDQSSGEQKKHAVSISAGSRPKTSIQLSSSSHTTNPPNKLNAATTSQSRLDRTSSQSIQFFTENGLCLCRKLGQRLETSMKKASCHHHHHNFRKKFSKKKNIKDEKVNGNLLTAKLLRQEENRVRVDDELSGFDTLAESLSPSERV</sequence>